<dbReference type="AlphaFoldDB" id="A0AAX4H550"/>
<dbReference type="InterPro" id="IPR047151">
    <property type="entry name" value="RNZ2-like"/>
</dbReference>
<feature type="compositionally biased region" description="Polar residues" evidence="11">
    <location>
        <begin position="858"/>
        <end position="868"/>
    </location>
</feature>
<organism evidence="13 14">
    <name type="scientific">Australozyma saopauloensis</name>
    <dbReference type="NCBI Taxonomy" id="291208"/>
    <lineage>
        <taxon>Eukaryota</taxon>
        <taxon>Fungi</taxon>
        <taxon>Dikarya</taxon>
        <taxon>Ascomycota</taxon>
        <taxon>Saccharomycotina</taxon>
        <taxon>Pichiomycetes</taxon>
        <taxon>Metschnikowiaceae</taxon>
        <taxon>Australozyma</taxon>
    </lineage>
</organism>
<evidence type="ECO:0000256" key="3">
    <source>
        <dbReference type="ARBA" id="ARBA00007823"/>
    </source>
</evidence>
<name>A0AAX4H550_9ASCO</name>
<sequence>MFSVTTVCHRTSDTKHPLLMITNREGNRFFFGKVPEGAQRVLNENGFRMSKVRSIFMTGIISLWSEIGGLPGLFLTVSDAVSRGLDVYVSSSSVMKYVVATWRYFVFRRDSPLNVVAANEDAVIADASAAFFPVQIAPSLLPHVLQSSQAETQSDPSMKAKVMAQIDKLTSLMFPSSTPSTENGNGNTEMQYVGIQSFVRLPELCQVTGSQPQKSLNFIIRFLPTRGKFNPKRAKELGILPGHDFKRLTSGELVNNSNGDVVHPHQVMGDAKTFPKIAVIDIPNQKYLENTIKSPEWFKITEDRGDEQYGLVYHFLGDDIDFQLEEYLSFINRFPADCTHVMSHCSIADDTLVFKTSSIHILKLKSIMNNNFNLPFFEDVQKQAPASLIKLQSLQTFKIESNGVTSDNSLVQSESWPTLFEKHVKSTCPNAEFSDSVVPLGPLSNAVSLKDHVQIVTLGTGSALPSIHRNVLSNLIRVPFLDPETNQIRFRGFMLDGGENTIGMLLRNYGHEQRAQLNQILDELCLIFLSHLHADHNLGIITVITAWLEHNSNNLKKLYLVVPFQYRDFLREWFQLEDSKFKNELNRIRFITCAQLMRQRGFEVEPLDPETFQSRLEKGDTSKPNPKNATPPLSPELWTRLQADTGLLQFETCPAIHCNWAYSVSMTFNLGENEKFKISFSGDTRPNPKFVEIGVDSDVLIHEASLDDVNIEEAIEKKHTTLVEAVRVSQLMRCRKLVLTHFSTRFSEEFNFIMSSAEYNALVARLHEYLGKSPTNIFAQQVANMPLFEDLDICYAYDLMSVRLNEIGLQKPHFKAIQALSLAENTEMQMKKDEKKERRQMKLFEKRDAKRQQRLGAGQNQSLNQSRRSPIEGKGQ</sequence>
<evidence type="ECO:0000256" key="7">
    <source>
        <dbReference type="ARBA" id="ARBA00022723"/>
    </source>
</evidence>
<dbReference type="InterPro" id="IPR036866">
    <property type="entry name" value="RibonucZ/Hydroxyglut_hydro"/>
</dbReference>
<reference evidence="13 14" key="1">
    <citation type="submission" date="2023-10" db="EMBL/GenBank/DDBJ databases">
        <title>Draft Genome Sequence of Candida saopaulonensis from a very Premature Infant with Sepsis.</title>
        <authorList>
            <person name="Ning Y."/>
            <person name="Dai R."/>
            <person name="Xiao M."/>
            <person name="Xu Y."/>
            <person name="Yan Q."/>
            <person name="Zhang L."/>
        </authorList>
    </citation>
    <scope>NUCLEOTIDE SEQUENCE [LARGE SCALE GENOMIC DNA]</scope>
    <source>
        <strain evidence="13 14">19XY460</strain>
    </source>
</reference>
<feature type="region of interest" description="Disordered" evidence="11">
    <location>
        <begin position="828"/>
        <end position="876"/>
    </location>
</feature>
<gene>
    <name evidence="13" type="ORF">PUMCH_000715</name>
</gene>
<dbReference type="CDD" id="cd07718">
    <property type="entry name" value="RNaseZ_ELAC1_ELAC2-C-term-like_MBL-fold"/>
    <property type="match status" value="1"/>
</dbReference>
<dbReference type="KEGG" id="asau:88171783"/>
<dbReference type="RefSeq" id="XP_062875860.1">
    <property type="nucleotide sequence ID" value="XM_063019790.1"/>
</dbReference>
<evidence type="ECO:0000256" key="11">
    <source>
        <dbReference type="SAM" id="MobiDB-lite"/>
    </source>
</evidence>
<keyword evidence="8" id="KW-0255">Endonuclease</keyword>
<evidence type="ECO:0000256" key="6">
    <source>
        <dbReference type="ARBA" id="ARBA00022722"/>
    </source>
</evidence>
<dbReference type="PANTHER" id="PTHR12553:SF49">
    <property type="entry name" value="ZINC PHOSPHODIESTERASE ELAC PROTEIN 2"/>
    <property type="match status" value="1"/>
</dbReference>
<accession>A0AAX4H550</accession>
<evidence type="ECO:0000256" key="4">
    <source>
        <dbReference type="ARBA" id="ARBA00012477"/>
    </source>
</evidence>
<dbReference type="GO" id="GO:0042781">
    <property type="term" value="F:3'-tRNA processing endoribonuclease activity"/>
    <property type="evidence" value="ECO:0007669"/>
    <property type="project" value="UniProtKB-EC"/>
</dbReference>
<dbReference type="Gene3D" id="3.60.15.10">
    <property type="entry name" value="Ribonuclease Z/Hydroxyacylglutathione hydrolase-like"/>
    <property type="match status" value="2"/>
</dbReference>
<dbReference type="EC" id="3.1.26.11" evidence="4"/>
<dbReference type="GO" id="GO:0046872">
    <property type="term" value="F:metal ion binding"/>
    <property type="evidence" value="ECO:0007669"/>
    <property type="project" value="UniProtKB-KW"/>
</dbReference>
<dbReference type="PANTHER" id="PTHR12553">
    <property type="entry name" value="ZINC PHOSPHODIESTERASE ELAC PROTEIN 2"/>
    <property type="match status" value="1"/>
</dbReference>
<keyword evidence="10" id="KW-0862">Zinc</keyword>
<evidence type="ECO:0000256" key="2">
    <source>
        <dbReference type="ARBA" id="ARBA00001947"/>
    </source>
</evidence>
<keyword evidence="9" id="KW-0378">Hydrolase</keyword>
<evidence type="ECO:0000256" key="8">
    <source>
        <dbReference type="ARBA" id="ARBA00022759"/>
    </source>
</evidence>
<keyword evidence="5" id="KW-0819">tRNA processing</keyword>
<dbReference type="EMBL" id="CP138894">
    <property type="protein sequence ID" value="WPK23474.1"/>
    <property type="molecule type" value="Genomic_DNA"/>
</dbReference>
<evidence type="ECO:0000259" key="12">
    <source>
        <dbReference type="Pfam" id="PF13691"/>
    </source>
</evidence>
<proteinExistence type="inferred from homology"/>
<dbReference type="Proteomes" id="UP001338582">
    <property type="component" value="Chromosome 1"/>
</dbReference>
<feature type="region of interest" description="Disordered" evidence="11">
    <location>
        <begin position="614"/>
        <end position="635"/>
    </location>
</feature>
<keyword evidence="7" id="KW-0479">Metal-binding</keyword>
<comment type="similarity">
    <text evidence="3">Belongs to the RNase Z family.</text>
</comment>
<protein>
    <recommendedName>
        <fullName evidence="4">ribonuclease Z</fullName>
        <ecNumber evidence="4">3.1.26.11</ecNumber>
    </recommendedName>
</protein>
<evidence type="ECO:0000256" key="9">
    <source>
        <dbReference type="ARBA" id="ARBA00022801"/>
    </source>
</evidence>
<evidence type="ECO:0000256" key="10">
    <source>
        <dbReference type="ARBA" id="ARBA00022833"/>
    </source>
</evidence>
<dbReference type="GeneID" id="88171783"/>
<comment type="cofactor">
    <cofactor evidence="2">
        <name>Zn(2+)</name>
        <dbReference type="ChEBI" id="CHEBI:29105"/>
    </cofactor>
</comment>
<dbReference type="SUPFAM" id="SSF56281">
    <property type="entry name" value="Metallo-hydrolase/oxidoreductase"/>
    <property type="match status" value="2"/>
</dbReference>
<feature type="domain" description="tRNase Z endonuclease" evidence="12">
    <location>
        <begin position="6"/>
        <end position="69"/>
    </location>
</feature>
<dbReference type="Pfam" id="PF13691">
    <property type="entry name" value="Lactamase_B_4"/>
    <property type="match status" value="1"/>
</dbReference>
<evidence type="ECO:0000256" key="1">
    <source>
        <dbReference type="ARBA" id="ARBA00000402"/>
    </source>
</evidence>
<keyword evidence="6" id="KW-0540">Nuclease</keyword>
<feature type="compositionally biased region" description="Basic and acidic residues" evidence="11">
    <location>
        <begin position="829"/>
        <end position="851"/>
    </location>
</feature>
<dbReference type="GO" id="GO:1990180">
    <property type="term" value="P:mitochondrial tRNA 3'-end processing"/>
    <property type="evidence" value="ECO:0007669"/>
    <property type="project" value="TreeGrafter"/>
</dbReference>
<evidence type="ECO:0000256" key="5">
    <source>
        <dbReference type="ARBA" id="ARBA00022694"/>
    </source>
</evidence>
<dbReference type="GO" id="GO:0005739">
    <property type="term" value="C:mitochondrion"/>
    <property type="evidence" value="ECO:0007669"/>
    <property type="project" value="TreeGrafter"/>
</dbReference>
<dbReference type="InterPro" id="IPR027794">
    <property type="entry name" value="tRNase_Z_dom"/>
</dbReference>
<evidence type="ECO:0000313" key="13">
    <source>
        <dbReference type="EMBL" id="WPK23474.1"/>
    </source>
</evidence>
<keyword evidence="14" id="KW-1185">Reference proteome</keyword>
<comment type="catalytic activity">
    <reaction evidence="1">
        <text>Endonucleolytic cleavage of RNA, removing extra 3' nucleotides from tRNA precursor, generating 3' termini of tRNAs. A 3'-hydroxy group is left at the tRNA terminus and a 5'-phosphoryl group is left at the trailer molecule.</text>
        <dbReference type="EC" id="3.1.26.11"/>
    </reaction>
</comment>
<evidence type="ECO:0000313" key="14">
    <source>
        <dbReference type="Proteomes" id="UP001338582"/>
    </source>
</evidence>